<dbReference type="PANTHER" id="PTHR45650">
    <property type="entry name" value="GDSL-LIKE LIPASE/ACYLHYDROLASE-RELATED"/>
    <property type="match status" value="1"/>
</dbReference>
<evidence type="ECO:0000313" key="9">
    <source>
        <dbReference type="EMBL" id="KAK4489755.1"/>
    </source>
</evidence>
<dbReference type="Gene3D" id="3.40.50.1110">
    <property type="entry name" value="SGNH hydrolase"/>
    <property type="match status" value="1"/>
</dbReference>
<dbReference type="InterPro" id="IPR051238">
    <property type="entry name" value="GDSL_esterase/lipase"/>
</dbReference>
<name>A0ABR0DKI5_9LAMI</name>
<feature type="domain" description="HAT C-terminal dimerisation" evidence="8">
    <location>
        <begin position="84"/>
        <end position="150"/>
    </location>
</feature>
<keyword evidence="7" id="KW-0443">Lipid metabolism</keyword>
<evidence type="ECO:0000256" key="7">
    <source>
        <dbReference type="ARBA" id="ARBA00023098"/>
    </source>
</evidence>
<comment type="caution">
    <text evidence="9">The sequence shown here is derived from an EMBL/GenBank/DDBJ whole genome shotgun (WGS) entry which is preliminary data.</text>
</comment>
<dbReference type="InterPro" id="IPR008906">
    <property type="entry name" value="HATC_C_dom"/>
</dbReference>
<dbReference type="Pfam" id="PF00657">
    <property type="entry name" value="Lipase_GDSL"/>
    <property type="match status" value="1"/>
</dbReference>
<dbReference type="InterPro" id="IPR001087">
    <property type="entry name" value="GDSL"/>
</dbReference>
<dbReference type="SUPFAM" id="SSF53098">
    <property type="entry name" value="Ribonuclease H-like"/>
    <property type="match status" value="1"/>
</dbReference>
<evidence type="ECO:0000256" key="2">
    <source>
        <dbReference type="ARBA" id="ARBA00008668"/>
    </source>
</evidence>
<dbReference type="PANTHER" id="PTHR45650:SF80">
    <property type="entry name" value="FINGER PROTEIN, PUTATIVE-RELATED"/>
    <property type="match status" value="1"/>
</dbReference>
<protein>
    <recommendedName>
        <fullName evidence="8">HAT C-terminal dimerisation domain-containing protein</fullName>
    </recommendedName>
</protein>
<evidence type="ECO:0000256" key="1">
    <source>
        <dbReference type="ARBA" id="ARBA00004613"/>
    </source>
</evidence>
<comment type="similarity">
    <text evidence="2">Belongs to the 'GDSL' lipolytic enzyme family.</text>
</comment>
<organism evidence="9 10">
    <name type="scientific">Penstemon davidsonii</name>
    <dbReference type="NCBI Taxonomy" id="160366"/>
    <lineage>
        <taxon>Eukaryota</taxon>
        <taxon>Viridiplantae</taxon>
        <taxon>Streptophyta</taxon>
        <taxon>Embryophyta</taxon>
        <taxon>Tracheophyta</taxon>
        <taxon>Spermatophyta</taxon>
        <taxon>Magnoliopsida</taxon>
        <taxon>eudicotyledons</taxon>
        <taxon>Gunneridae</taxon>
        <taxon>Pentapetalae</taxon>
        <taxon>asterids</taxon>
        <taxon>lamiids</taxon>
        <taxon>Lamiales</taxon>
        <taxon>Plantaginaceae</taxon>
        <taxon>Cheloneae</taxon>
        <taxon>Penstemon</taxon>
    </lineage>
</organism>
<evidence type="ECO:0000256" key="6">
    <source>
        <dbReference type="ARBA" id="ARBA00022963"/>
    </source>
</evidence>
<keyword evidence="3" id="KW-0964">Secreted</keyword>
<proteinExistence type="inferred from homology"/>
<comment type="subcellular location">
    <subcellularLocation>
        <location evidence="1">Secreted</location>
    </subcellularLocation>
</comment>
<evidence type="ECO:0000259" key="8">
    <source>
        <dbReference type="Pfam" id="PF05699"/>
    </source>
</evidence>
<evidence type="ECO:0000256" key="4">
    <source>
        <dbReference type="ARBA" id="ARBA00022729"/>
    </source>
</evidence>
<evidence type="ECO:0000256" key="5">
    <source>
        <dbReference type="ARBA" id="ARBA00022801"/>
    </source>
</evidence>
<keyword evidence="6" id="KW-0442">Lipid degradation</keyword>
<dbReference type="Pfam" id="PF05699">
    <property type="entry name" value="Dimer_Tnp_hAT"/>
    <property type="match status" value="1"/>
</dbReference>
<dbReference type="InterPro" id="IPR036514">
    <property type="entry name" value="SGNH_hydro_sf"/>
</dbReference>
<dbReference type="Proteomes" id="UP001291926">
    <property type="component" value="Unassembled WGS sequence"/>
</dbReference>
<dbReference type="EMBL" id="JAYDYQ010001087">
    <property type="protein sequence ID" value="KAK4489755.1"/>
    <property type="molecule type" value="Genomic_DNA"/>
</dbReference>
<reference evidence="9 10" key="1">
    <citation type="journal article" date="2023" name="bioRxiv">
        <title>Genome report: Whole genome sequence and annotation of Penstemon davidsonii.</title>
        <authorList>
            <person name="Ostevik K.L."/>
            <person name="Alabady M."/>
            <person name="Zhang M."/>
            <person name="Rausher M.D."/>
        </authorList>
    </citation>
    <scope>NUCLEOTIDE SEQUENCE [LARGE SCALE GENOMIC DNA]</scope>
    <source>
        <strain evidence="9">DNT005</strain>
        <tissue evidence="9">Whole leaf</tissue>
    </source>
</reference>
<accession>A0ABR0DKI5</accession>
<evidence type="ECO:0000313" key="10">
    <source>
        <dbReference type="Proteomes" id="UP001291926"/>
    </source>
</evidence>
<keyword evidence="4" id="KW-0732">Signal</keyword>
<keyword evidence="10" id="KW-1185">Reference proteome</keyword>
<dbReference type="InterPro" id="IPR012337">
    <property type="entry name" value="RNaseH-like_sf"/>
</dbReference>
<gene>
    <name evidence="9" type="ORF">RD792_000392</name>
</gene>
<keyword evidence="5" id="KW-0378">Hydrolase</keyword>
<sequence length="514" mass="56992">MLDPRNEFNYVHHVMKNMHGITEGSRIANLAKDAMTELFYEYKSNMPDAEVSSSANESGTSTITGAFDTSVAKRERHKMRSDLILWSGGKCTLHPMYPVLSSLARHVFDMPIYTVASESAFSIGGRVIDDYRASLAPKTAQALICGQDWIRQAPIQLLEPESEAELISNIYNVKIPIFVSLIFLNFLPSSLCASQFPCYFIFGDSLVDNGNNNQLNTNAKVNYKPYGVDFPQGPTGRFTNGRNIADIIGELLGFDSYIPPFATAQGTDINIIKGVNYGSGSAGIRSETGEQLGDRISLDKQLINHNLTISHIGQLLGNDTSAKNHLNKCLYYFVIGSNDYINNYYHPEYYTTSDTYTTEEYAAVLIQQYSQQLKTIYNYGARKVAVSGVGPIGCTPEELARGTNGTLCVDYMNKAVDLFNDKLKLLVNELNNNLDGAKFIYVSAMSPDPAFLFNISLRILNKPCCKVSNIGQCIPGTTPCLLRALHAFYDNFHPTEIVNRAVGTSAYFEIRKLI</sequence>
<evidence type="ECO:0000256" key="3">
    <source>
        <dbReference type="ARBA" id="ARBA00022525"/>
    </source>
</evidence>